<dbReference type="AlphaFoldDB" id="A0A2R5G7T2"/>
<reference evidence="2 3" key="1">
    <citation type="submission" date="2017-12" db="EMBL/GenBank/DDBJ databases">
        <title>Sequencing, de novo assembly and annotation of complete genome of a new Thraustochytrid species, strain FCC1311.</title>
        <authorList>
            <person name="Sedici K."/>
            <person name="Godart F."/>
            <person name="Aiese Cigliano R."/>
            <person name="Sanseverino W."/>
            <person name="Barakat M."/>
            <person name="Ortet P."/>
            <person name="Marechal E."/>
            <person name="Cagnac O."/>
            <person name="Amato A."/>
        </authorList>
    </citation>
    <scope>NUCLEOTIDE SEQUENCE [LARGE SCALE GENOMIC DNA]</scope>
</reference>
<evidence type="ECO:0000313" key="2">
    <source>
        <dbReference type="EMBL" id="GBG25858.1"/>
    </source>
</evidence>
<feature type="compositionally biased region" description="Basic and acidic residues" evidence="1">
    <location>
        <begin position="70"/>
        <end position="83"/>
    </location>
</feature>
<name>A0A2R5G7T2_9STRA</name>
<dbReference type="Proteomes" id="UP000241890">
    <property type="component" value="Unassembled WGS sequence"/>
</dbReference>
<sequence>MSVPFTTVTALREVAGALRGISANVQSMNEMLEETLTAAEKETTTLAATLEAFEDADLAPATHPGPRAPHASEVDAAKRQRQR</sequence>
<feature type="region of interest" description="Disordered" evidence="1">
    <location>
        <begin position="52"/>
        <end position="83"/>
    </location>
</feature>
<keyword evidence="3" id="KW-1185">Reference proteome</keyword>
<evidence type="ECO:0000256" key="1">
    <source>
        <dbReference type="SAM" id="MobiDB-lite"/>
    </source>
</evidence>
<accession>A0A2R5G7T2</accession>
<dbReference type="EMBL" id="BEYU01000016">
    <property type="protein sequence ID" value="GBG25858.1"/>
    <property type="molecule type" value="Genomic_DNA"/>
</dbReference>
<proteinExistence type="predicted"/>
<comment type="caution">
    <text evidence="2">The sequence shown here is derived from an EMBL/GenBank/DDBJ whole genome shotgun (WGS) entry which is preliminary data.</text>
</comment>
<evidence type="ECO:0000313" key="3">
    <source>
        <dbReference type="Proteomes" id="UP000241890"/>
    </source>
</evidence>
<organism evidence="2 3">
    <name type="scientific">Hondaea fermentalgiana</name>
    <dbReference type="NCBI Taxonomy" id="2315210"/>
    <lineage>
        <taxon>Eukaryota</taxon>
        <taxon>Sar</taxon>
        <taxon>Stramenopiles</taxon>
        <taxon>Bigyra</taxon>
        <taxon>Labyrinthulomycetes</taxon>
        <taxon>Thraustochytrida</taxon>
        <taxon>Thraustochytriidae</taxon>
        <taxon>Hondaea</taxon>
    </lineage>
</organism>
<dbReference type="InParanoid" id="A0A2R5G7T2"/>
<protein>
    <submittedName>
        <fullName evidence="2">Uncharacterized protein</fullName>
    </submittedName>
</protein>
<gene>
    <name evidence="2" type="ORF">FCC1311_020772</name>
</gene>